<protein>
    <submittedName>
        <fullName evidence="6">Helix-turn-helix domain-containing protein</fullName>
    </submittedName>
</protein>
<dbReference type="InterPro" id="IPR025751">
    <property type="entry name" value="RsbRD_N_dom"/>
</dbReference>
<name>A0ABP5YSY2_9ACTN</name>
<dbReference type="PANTHER" id="PTHR33744">
    <property type="entry name" value="CARBOHYDRATE DIACID REGULATOR"/>
    <property type="match status" value="1"/>
</dbReference>
<sequence length="462" mass="49827">MHHPDAPFRSAAASPSAPARRPAPQTGRDRPSGRPRQAPARAAAALLSPADHTHLLSGLPEAPPLPRSRADSEAVAALHRSARILVDRLPQLTDRLVAMLQELEPAYRPEAFGPGDLRKEVAESLDNNIRSLLDPKACRDRARRCSWRIGGLRAEHGTPLDAVLHAFRLGGSVVWQGLVETATRQSPQDAHLLLHVAADVWNFVDEHCTLVADAYRRAERRLVRRHEEQARALLEALLDGTARFADVTTAAAALGLPEQARCTVVLVSGGRPSDRRGVFPRPLPEGVRVVWCTGEDADRAVVVLGGREPRDLAPAITAPEGVRVGVGSAVPGLASLGTAREHAETALLTCPASGGVALLEEHLPQALVTSAPELADALVERALRPVLGLEPGDREVILSTLEAWLAADGSALRAGSRLFCHRNTVLNRLRRYEQLTGRSLGRPQDLVELVLALEAHRLRRGL</sequence>
<dbReference type="EMBL" id="BAAATA010000010">
    <property type="protein sequence ID" value="GAA2486396.1"/>
    <property type="molecule type" value="Genomic_DNA"/>
</dbReference>
<comment type="similarity">
    <text evidence="1">Belongs to the CdaR family.</text>
</comment>
<dbReference type="Pfam" id="PF14361">
    <property type="entry name" value="RsbRD_N"/>
    <property type="match status" value="1"/>
</dbReference>
<evidence type="ECO:0000259" key="4">
    <source>
        <dbReference type="Pfam" id="PF14361"/>
    </source>
</evidence>
<evidence type="ECO:0000256" key="1">
    <source>
        <dbReference type="ARBA" id="ARBA00006754"/>
    </source>
</evidence>
<dbReference type="InterPro" id="IPR042070">
    <property type="entry name" value="PucR_C-HTH_sf"/>
</dbReference>
<comment type="caution">
    <text evidence="6">The sequence shown here is derived from an EMBL/GenBank/DDBJ whole genome shotgun (WGS) entry which is preliminary data.</text>
</comment>
<gene>
    <name evidence="6" type="ORF">GCM10010406_23220</name>
</gene>
<evidence type="ECO:0000259" key="3">
    <source>
        <dbReference type="Pfam" id="PF13556"/>
    </source>
</evidence>
<dbReference type="Proteomes" id="UP001501358">
    <property type="component" value="Unassembled WGS sequence"/>
</dbReference>
<dbReference type="RefSeq" id="WP_344383154.1">
    <property type="nucleotide sequence ID" value="NZ_BAAATA010000010.1"/>
</dbReference>
<feature type="region of interest" description="Disordered" evidence="2">
    <location>
        <begin position="1"/>
        <end position="43"/>
    </location>
</feature>
<evidence type="ECO:0000313" key="7">
    <source>
        <dbReference type="Proteomes" id="UP001501358"/>
    </source>
</evidence>
<evidence type="ECO:0000256" key="2">
    <source>
        <dbReference type="SAM" id="MobiDB-lite"/>
    </source>
</evidence>
<feature type="domain" description="CdaR GGDEF-like" evidence="5">
    <location>
        <begin position="246"/>
        <end position="347"/>
    </location>
</feature>
<dbReference type="PANTHER" id="PTHR33744:SF1">
    <property type="entry name" value="DNA-BINDING TRANSCRIPTIONAL ACTIVATOR ADER"/>
    <property type="match status" value="1"/>
</dbReference>
<organism evidence="6 7">
    <name type="scientific">Streptomyces thermolineatus</name>
    <dbReference type="NCBI Taxonomy" id="44033"/>
    <lineage>
        <taxon>Bacteria</taxon>
        <taxon>Bacillati</taxon>
        <taxon>Actinomycetota</taxon>
        <taxon>Actinomycetes</taxon>
        <taxon>Kitasatosporales</taxon>
        <taxon>Streptomycetaceae</taxon>
        <taxon>Streptomyces</taxon>
    </lineage>
</organism>
<reference evidence="7" key="1">
    <citation type="journal article" date="2019" name="Int. J. Syst. Evol. Microbiol.">
        <title>The Global Catalogue of Microorganisms (GCM) 10K type strain sequencing project: providing services to taxonomists for standard genome sequencing and annotation.</title>
        <authorList>
            <consortium name="The Broad Institute Genomics Platform"/>
            <consortium name="The Broad Institute Genome Sequencing Center for Infectious Disease"/>
            <person name="Wu L."/>
            <person name="Ma J."/>
        </authorList>
    </citation>
    <scope>NUCLEOTIDE SEQUENCE [LARGE SCALE GENOMIC DNA]</scope>
    <source>
        <strain evidence="7">JCM 6307</strain>
    </source>
</reference>
<dbReference type="InterPro" id="IPR041522">
    <property type="entry name" value="CdaR_GGDEF"/>
</dbReference>
<dbReference type="InterPro" id="IPR051448">
    <property type="entry name" value="CdaR-like_regulators"/>
</dbReference>
<feature type="domain" description="RsbT co-antagonist protein RsbRD N-terminal" evidence="4">
    <location>
        <begin position="90"/>
        <end position="229"/>
    </location>
</feature>
<evidence type="ECO:0000313" key="6">
    <source>
        <dbReference type="EMBL" id="GAA2486396.1"/>
    </source>
</evidence>
<dbReference type="InterPro" id="IPR025736">
    <property type="entry name" value="PucR_C-HTH_dom"/>
</dbReference>
<dbReference type="Gene3D" id="1.10.10.2840">
    <property type="entry name" value="PucR C-terminal helix-turn-helix domain"/>
    <property type="match status" value="1"/>
</dbReference>
<feature type="compositionally biased region" description="Low complexity" evidence="2">
    <location>
        <begin position="7"/>
        <end position="24"/>
    </location>
</feature>
<dbReference type="Pfam" id="PF17853">
    <property type="entry name" value="GGDEF_2"/>
    <property type="match status" value="1"/>
</dbReference>
<feature type="domain" description="PucR C-terminal helix-turn-helix" evidence="3">
    <location>
        <begin position="398"/>
        <end position="455"/>
    </location>
</feature>
<accession>A0ABP5YSY2</accession>
<dbReference type="Pfam" id="PF13556">
    <property type="entry name" value="HTH_30"/>
    <property type="match status" value="1"/>
</dbReference>
<keyword evidence="7" id="KW-1185">Reference proteome</keyword>
<proteinExistence type="inferred from homology"/>
<evidence type="ECO:0000259" key="5">
    <source>
        <dbReference type="Pfam" id="PF17853"/>
    </source>
</evidence>
<feature type="compositionally biased region" description="Low complexity" evidence="2">
    <location>
        <begin position="34"/>
        <end position="43"/>
    </location>
</feature>